<protein>
    <submittedName>
        <fullName evidence="2">Uncharacterized protein</fullName>
    </submittedName>
</protein>
<reference evidence="2 3" key="1">
    <citation type="submission" date="2018-01" db="EMBL/GenBank/DDBJ databases">
        <title>Comparison of the Chinese Bamboo Partridge and Red Junglefowl genome sequences highlights the importance of demography in genome evolution.</title>
        <authorList>
            <person name="Tiley G.P."/>
            <person name="Kimball R.T."/>
            <person name="Braun E.L."/>
            <person name="Burleigh J.G."/>
        </authorList>
    </citation>
    <scope>NUCLEOTIDE SEQUENCE [LARGE SCALE GENOMIC DNA]</scope>
    <source>
        <strain evidence="2">RTK389</strain>
        <tissue evidence="2">Blood</tissue>
    </source>
</reference>
<accession>A0A2P4TGU0</accession>
<sequence>MKDNLKGINCLVCSVLVLPLVLLVDFVALYFGERTLHTWRQPFKKLFYGPR</sequence>
<keyword evidence="1" id="KW-1133">Transmembrane helix</keyword>
<dbReference type="AlphaFoldDB" id="A0A2P4TGU0"/>
<dbReference type="Proteomes" id="UP000237246">
    <property type="component" value="Unassembled WGS sequence"/>
</dbReference>
<evidence type="ECO:0000313" key="2">
    <source>
        <dbReference type="EMBL" id="POI35583.1"/>
    </source>
</evidence>
<proteinExistence type="predicted"/>
<evidence type="ECO:0000256" key="1">
    <source>
        <dbReference type="SAM" id="Phobius"/>
    </source>
</evidence>
<keyword evidence="1" id="KW-0472">Membrane</keyword>
<comment type="caution">
    <text evidence="2">The sequence shown here is derived from an EMBL/GenBank/DDBJ whole genome shotgun (WGS) entry which is preliminary data.</text>
</comment>
<evidence type="ECO:0000313" key="3">
    <source>
        <dbReference type="Proteomes" id="UP000237246"/>
    </source>
</evidence>
<feature type="transmembrane region" description="Helical" evidence="1">
    <location>
        <begin position="7"/>
        <end position="31"/>
    </location>
</feature>
<organism evidence="2 3">
    <name type="scientific">Bambusicola thoracicus</name>
    <name type="common">Chinese bamboo-partridge</name>
    <name type="synonym">Perdix thoracica</name>
    <dbReference type="NCBI Taxonomy" id="9083"/>
    <lineage>
        <taxon>Eukaryota</taxon>
        <taxon>Metazoa</taxon>
        <taxon>Chordata</taxon>
        <taxon>Craniata</taxon>
        <taxon>Vertebrata</taxon>
        <taxon>Euteleostomi</taxon>
        <taxon>Archelosauria</taxon>
        <taxon>Archosauria</taxon>
        <taxon>Dinosauria</taxon>
        <taxon>Saurischia</taxon>
        <taxon>Theropoda</taxon>
        <taxon>Coelurosauria</taxon>
        <taxon>Aves</taxon>
        <taxon>Neognathae</taxon>
        <taxon>Galloanserae</taxon>
        <taxon>Galliformes</taxon>
        <taxon>Phasianidae</taxon>
        <taxon>Perdicinae</taxon>
        <taxon>Bambusicola</taxon>
    </lineage>
</organism>
<keyword evidence="1" id="KW-0812">Transmembrane</keyword>
<keyword evidence="3" id="KW-1185">Reference proteome</keyword>
<name>A0A2P4TGU0_BAMTH</name>
<dbReference type="EMBL" id="PPHD01000351">
    <property type="protein sequence ID" value="POI35583.1"/>
    <property type="molecule type" value="Genomic_DNA"/>
</dbReference>
<gene>
    <name evidence="2" type="ORF">CIB84_000664</name>
</gene>